<keyword evidence="5" id="KW-1185">Reference proteome</keyword>
<dbReference type="OrthoDB" id="2668416at2759"/>
<organism evidence="4 5">
    <name type="scientific">Acanthoscelides obtectus</name>
    <name type="common">Bean weevil</name>
    <name type="synonym">Bruchus obtectus</name>
    <dbReference type="NCBI Taxonomy" id="200917"/>
    <lineage>
        <taxon>Eukaryota</taxon>
        <taxon>Metazoa</taxon>
        <taxon>Ecdysozoa</taxon>
        <taxon>Arthropoda</taxon>
        <taxon>Hexapoda</taxon>
        <taxon>Insecta</taxon>
        <taxon>Pterygota</taxon>
        <taxon>Neoptera</taxon>
        <taxon>Endopterygota</taxon>
        <taxon>Coleoptera</taxon>
        <taxon>Polyphaga</taxon>
        <taxon>Cucujiformia</taxon>
        <taxon>Chrysomeloidea</taxon>
        <taxon>Chrysomelidae</taxon>
        <taxon>Bruchinae</taxon>
        <taxon>Bruchini</taxon>
        <taxon>Acanthoscelides</taxon>
    </lineage>
</organism>
<proteinExistence type="predicted"/>
<gene>
    <name evidence="4" type="ORF">ACAOBT_LOCUS36058</name>
</gene>
<evidence type="ECO:0000256" key="2">
    <source>
        <dbReference type="ARBA" id="ARBA00022723"/>
    </source>
</evidence>
<dbReference type="InterPro" id="IPR027806">
    <property type="entry name" value="HARBI1_dom"/>
</dbReference>
<dbReference type="Proteomes" id="UP001152888">
    <property type="component" value="Unassembled WGS sequence"/>
</dbReference>
<evidence type="ECO:0000313" key="4">
    <source>
        <dbReference type="EMBL" id="CAH2017501.1"/>
    </source>
</evidence>
<feature type="domain" description="DDE Tnp4" evidence="3">
    <location>
        <begin position="10"/>
        <end position="67"/>
    </location>
</feature>
<dbReference type="GO" id="GO:0046872">
    <property type="term" value="F:metal ion binding"/>
    <property type="evidence" value="ECO:0007669"/>
    <property type="project" value="UniProtKB-KW"/>
</dbReference>
<protein>
    <recommendedName>
        <fullName evidence="3">DDE Tnp4 domain-containing protein</fullName>
    </recommendedName>
</protein>
<evidence type="ECO:0000259" key="3">
    <source>
        <dbReference type="Pfam" id="PF13359"/>
    </source>
</evidence>
<comment type="caution">
    <text evidence="4">The sequence shown here is derived from an EMBL/GenBank/DDBJ whole genome shotgun (WGS) entry which is preliminary data.</text>
</comment>
<comment type="cofactor">
    <cofactor evidence="1">
        <name>a divalent metal cation</name>
        <dbReference type="ChEBI" id="CHEBI:60240"/>
    </cofactor>
</comment>
<keyword evidence="2" id="KW-0479">Metal-binding</keyword>
<reference evidence="4" key="1">
    <citation type="submission" date="2022-03" db="EMBL/GenBank/DDBJ databases">
        <authorList>
            <person name="Sayadi A."/>
        </authorList>
    </citation>
    <scope>NUCLEOTIDE SEQUENCE</scope>
</reference>
<sequence>MEKNAIHQYSRRQHFGKCKRIFNYRLTRARRYVEFVFGILANKWRIFHRPLDIDKTIAVWTVKACTITTTQLYKGQRGFKQ</sequence>
<name>A0A9P0QDB1_ACAOB</name>
<dbReference type="Pfam" id="PF13359">
    <property type="entry name" value="DDE_Tnp_4"/>
    <property type="match status" value="1"/>
</dbReference>
<dbReference type="AlphaFoldDB" id="A0A9P0QDB1"/>
<evidence type="ECO:0000313" key="5">
    <source>
        <dbReference type="Proteomes" id="UP001152888"/>
    </source>
</evidence>
<accession>A0A9P0QDB1</accession>
<dbReference type="EMBL" id="CAKOFQ010009308">
    <property type="protein sequence ID" value="CAH2017501.1"/>
    <property type="molecule type" value="Genomic_DNA"/>
</dbReference>
<evidence type="ECO:0000256" key="1">
    <source>
        <dbReference type="ARBA" id="ARBA00001968"/>
    </source>
</evidence>